<organism evidence="1 2">
    <name type="scientific">Paenibacillus curdlanolyticus YK9</name>
    <dbReference type="NCBI Taxonomy" id="717606"/>
    <lineage>
        <taxon>Bacteria</taxon>
        <taxon>Bacillati</taxon>
        <taxon>Bacillota</taxon>
        <taxon>Bacilli</taxon>
        <taxon>Bacillales</taxon>
        <taxon>Paenibacillaceae</taxon>
        <taxon>Paenibacillus</taxon>
    </lineage>
</organism>
<dbReference type="STRING" id="717606.PaecuDRAFT_2345"/>
<dbReference type="PROSITE" id="PS51257">
    <property type="entry name" value="PROKAR_LIPOPROTEIN"/>
    <property type="match status" value="1"/>
</dbReference>
<dbReference type="AlphaFoldDB" id="E0I9K8"/>
<evidence type="ECO:0008006" key="3">
    <source>
        <dbReference type="Google" id="ProtNLM"/>
    </source>
</evidence>
<dbReference type="RefSeq" id="WP_006038341.1">
    <property type="nucleotide sequence ID" value="NZ_AEDD01000005.1"/>
</dbReference>
<dbReference type="EMBL" id="AEDD01000005">
    <property type="protein sequence ID" value="EFM11092.1"/>
    <property type="molecule type" value="Genomic_DNA"/>
</dbReference>
<proteinExistence type="predicted"/>
<protein>
    <recommendedName>
        <fullName evidence="3">Lipoprotein</fullName>
    </recommendedName>
</protein>
<name>E0I9K8_9BACL</name>
<reference evidence="1 2" key="1">
    <citation type="submission" date="2010-07" db="EMBL/GenBank/DDBJ databases">
        <title>The draft genome of Paenibacillus curdlanolyticus YK9.</title>
        <authorList>
            <consortium name="US DOE Joint Genome Institute (JGI-PGF)"/>
            <person name="Lucas S."/>
            <person name="Copeland A."/>
            <person name="Lapidus A."/>
            <person name="Cheng J.-F."/>
            <person name="Bruce D."/>
            <person name="Goodwin L."/>
            <person name="Pitluck S."/>
            <person name="Land M.L."/>
            <person name="Hauser L."/>
            <person name="Chang Y.-J."/>
            <person name="Jeffries C."/>
            <person name="Anderson I.J."/>
            <person name="Johnson E."/>
            <person name="Loganathan U."/>
            <person name="Mulhopadhyay B."/>
            <person name="Kyrpides N."/>
            <person name="Woyke T.J."/>
        </authorList>
    </citation>
    <scope>NUCLEOTIDE SEQUENCE [LARGE SCALE GENOMIC DNA]</scope>
    <source>
        <strain evidence="1 2">YK9</strain>
    </source>
</reference>
<dbReference type="Proteomes" id="UP000005387">
    <property type="component" value="Unassembled WGS sequence"/>
</dbReference>
<dbReference type="OrthoDB" id="2621384at2"/>
<gene>
    <name evidence="1" type="ORF">PaecuDRAFT_2345</name>
</gene>
<keyword evidence="2" id="KW-1185">Reference proteome</keyword>
<sequence length="153" mass="17274">MKKTGMTLLLAGIALLGGCTSHTKLDSPSLEAYRDQVSKAVPGISPPKAVAQPTRILFRYSFDTAPNTTVQQSIIKLTDAYIHTEPFQTEVLESYFKSYSKKDRILPDIAVPMDTDGDGEANFEYYASHEQDGNWSWWYSDYKNMHTKVELNK</sequence>
<evidence type="ECO:0000313" key="1">
    <source>
        <dbReference type="EMBL" id="EFM11092.1"/>
    </source>
</evidence>
<accession>E0I9K8</accession>
<evidence type="ECO:0000313" key="2">
    <source>
        <dbReference type="Proteomes" id="UP000005387"/>
    </source>
</evidence>